<evidence type="ECO:0000256" key="1">
    <source>
        <dbReference type="ARBA" id="ARBA00004874"/>
    </source>
</evidence>
<evidence type="ECO:0000256" key="6">
    <source>
        <dbReference type="ARBA" id="ARBA00023126"/>
    </source>
</evidence>
<accession>A0A915NQA1</accession>
<dbReference type="InterPro" id="IPR006114">
    <property type="entry name" value="6PGDH_C"/>
</dbReference>
<dbReference type="PANTHER" id="PTHR11811">
    <property type="entry name" value="6-PHOSPHOGLUCONATE DEHYDROGENASE"/>
    <property type="match status" value="1"/>
</dbReference>
<dbReference type="Gene3D" id="1.20.5.320">
    <property type="entry name" value="6-Phosphogluconate Dehydrogenase, domain 3"/>
    <property type="match status" value="1"/>
</dbReference>
<reference evidence="9" key="1">
    <citation type="submission" date="2022-11" db="UniProtKB">
        <authorList>
            <consortium name="WormBaseParasite"/>
        </authorList>
    </citation>
    <scope>IDENTIFICATION</scope>
</reference>
<dbReference type="Pfam" id="PF00393">
    <property type="entry name" value="6PGD"/>
    <property type="match status" value="1"/>
</dbReference>
<keyword evidence="6" id="KW-0570">Pentose shunt</keyword>
<evidence type="ECO:0000313" key="9">
    <source>
        <dbReference type="WBParaSite" id="scf7180000419877.g4438"/>
    </source>
</evidence>
<dbReference type="InterPro" id="IPR013328">
    <property type="entry name" value="6PGD_dom2"/>
</dbReference>
<keyword evidence="5" id="KW-0311">Gluconate utilization</keyword>
<evidence type="ECO:0000256" key="4">
    <source>
        <dbReference type="ARBA" id="ARBA00023002"/>
    </source>
</evidence>
<evidence type="ECO:0000259" key="7">
    <source>
        <dbReference type="SMART" id="SM01350"/>
    </source>
</evidence>
<keyword evidence="4" id="KW-0560">Oxidoreductase</keyword>
<dbReference type="Proteomes" id="UP000887560">
    <property type="component" value="Unplaced"/>
</dbReference>
<dbReference type="GO" id="GO:0019521">
    <property type="term" value="P:D-gluconate metabolic process"/>
    <property type="evidence" value="ECO:0007669"/>
    <property type="project" value="UniProtKB-KW"/>
</dbReference>
<comment type="similarity">
    <text evidence="2">Belongs to the 6-phosphogluconate dehydrogenase family.</text>
</comment>
<dbReference type="WBParaSite" id="scf7180000419877.g4438">
    <property type="protein sequence ID" value="scf7180000419877.g4438"/>
    <property type="gene ID" value="scf7180000419877.g4438"/>
</dbReference>
<dbReference type="InterPro" id="IPR008927">
    <property type="entry name" value="6-PGluconate_DH-like_C_sf"/>
</dbReference>
<dbReference type="Gene3D" id="3.40.50.720">
    <property type="entry name" value="NAD(P)-binding Rossmann-like Domain"/>
    <property type="match status" value="1"/>
</dbReference>
<evidence type="ECO:0000313" key="8">
    <source>
        <dbReference type="Proteomes" id="UP000887560"/>
    </source>
</evidence>
<evidence type="ECO:0000256" key="3">
    <source>
        <dbReference type="ARBA" id="ARBA00013011"/>
    </source>
</evidence>
<dbReference type="Gene3D" id="1.10.1040.10">
    <property type="entry name" value="N-(1-d-carboxylethyl)-l-norvaline Dehydrogenase, domain 2"/>
    <property type="match status" value="1"/>
</dbReference>
<organism evidence="8 9">
    <name type="scientific">Meloidogyne floridensis</name>
    <dbReference type="NCBI Taxonomy" id="298350"/>
    <lineage>
        <taxon>Eukaryota</taxon>
        <taxon>Metazoa</taxon>
        <taxon>Ecdysozoa</taxon>
        <taxon>Nematoda</taxon>
        <taxon>Chromadorea</taxon>
        <taxon>Rhabditida</taxon>
        <taxon>Tylenchina</taxon>
        <taxon>Tylenchomorpha</taxon>
        <taxon>Tylenchoidea</taxon>
        <taxon>Meloidogynidae</taxon>
        <taxon>Meloidogyninae</taxon>
        <taxon>Meloidogyne</taxon>
    </lineage>
</organism>
<dbReference type="EC" id="1.1.1.44" evidence="3"/>
<dbReference type="SUPFAM" id="SSF48179">
    <property type="entry name" value="6-phosphogluconate dehydrogenase C-terminal domain-like"/>
    <property type="match status" value="2"/>
</dbReference>
<evidence type="ECO:0000256" key="2">
    <source>
        <dbReference type="ARBA" id="ARBA00008419"/>
    </source>
</evidence>
<comment type="pathway">
    <text evidence="1">Carbohydrate degradation; pentose phosphate pathway; D-ribulose 5-phosphate from D-glucose 6-phosphate (oxidative stage): step 3/3.</text>
</comment>
<keyword evidence="8" id="KW-1185">Reference proteome</keyword>
<name>A0A915NQA1_9BILA</name>
<dbReference type="SMART" id="SM01350">
    <property type="entry name" value="6PGD"/>
    <property type="match status" value="1"/>
</dbReference>
<dbReference type="GO" id="GO:0004616">
    <property type="term" value="F:phosphogluconate dehydrogenase (decarboxylating) activity"/>
    <property type="evidence" value="ECO:0007669"/>
    <property type="project" value="UniProtKB-EC"/>
</dbReference>
<dbReference type="InterPro" id="IPR006183">
    <property type="entry name" value="Pgluconate_DH"/>
</dbReference>
<dbReference type="GO" id="GO:0006098">
    <property type="term" value="P:pentose-phosphate shunt"/>
    <property type="evidence" value="ECO:0007669"/>
    <property type="project" value="UniProtKB-KW"/>
</dbReference>
<evidence type="ECO:0000256" key="5">
    <source>
        <dbReference type="ARBA" id="ARBA00023064"/>
    </source>
</evidence>
<proteinExistence type="inferred from homology"/>
<feature type="domain" description="6-phosphogluconate dehydrogenase C-terminal" evidence="7">
    <location>
        <begin position="42"/>
        <end position="138"/>
    </location>
</feature>
<sequence>PSLMPGGFPEAWEHLKPIFKGLAAKAPDGLPCCECVGTAVSGHFIKMVHNGIKYGDLQLICEAFHLMSKGLGIDFTRMVEPMPFLPVVYHGTEKKFKEIIMEINLFINNLGQAHRDYYGAHCYQLLSNPGIALHTNWTGKGRRITSNAYSA</sequence>
<dbReference type="AlphaFoldDB" id="A0A915NQA1"/>
<protein>
    <recommendedName>
        <fullName evidence="3">phosphogluconate dehydrogenase (NADP(+)-dependent, decarboxylating)</fullName>
        <ecNumber evidence="3">1.1.1.44</ecNumber>
    </recommendedName>
</protein>